<keyword evidence="5" id="KW-1185">Reference proteome</keyword>
<dbReference type="RefSeq" id="WP_053834857.1">
    <property type="nucleotide sequence ID" value="NZ_CXOI01000021.1"/>
</dbReference>
<dbReference type="Pfam" id="PF05816">
    <property type="entry name" value="TelA"/>
    <property type="match status" value="1"/>
</dbReference>
<dbReference type="EMBL" id="CXOI01000021">
    <property type="protein sequence ID" value="CTP85832.1"/>
    <property type="molecule type" value="Genomic_DNA"/>
</dbReference>
<protein>
    <recommendedName>
        <fullName evidence="6">TelA-like protein</fullName>
    </recommendedName>
</protein>
<reference evidence="5" key="1">
    <citation type="submission" date="2015-07" db="EMBL/GenBank/DDBJ databases">
        <authorList>
            <person name="Wibberg D."/>
        </authorList>
    </citation>
    <scope>NUCLEOTIDE SEQUENCE [LARGE SCALE GENOMIC DNA]</scope>
</reference>
<evidence type="ECO:0000313" key="5">
    <source>
        <dbReference type="Proteomes" id="UP000046187"/>
    </source>
</evidence>
<dbReference type="PANTHER" id="PTHR38432:SF1">
    <property type="entry name" value="TELA-LIKE PROTEIN SAOUHSC_01408"/>
    <property type="match status" value="1"/>
</dbReference>
<keyword evidence="2" id="KW-0175">Coiled coil</keyword>
<comment type="similarity">
    <text evidence="1">Belongs to the TelA family.</text>
</comment>
<evidence type="ECO:0000256" key="3">
    <source>
        <dbReference type="SAM" id="MobiDB-lite"/>
    </source>
</evidence>
<dbReference type="InterPro" id="IPR008863">
    <property type="entry name" value="Toxic_anion-R_TelA"/>
</dbReference>
<feature type="region of interest" description="Disordered" evidence="3">
    <location>
        <begin position="1"/>
        <end position="23"/>
    </location>
</feature>
<evidence type="ECO:0000256" key="1">
    <source>
        <dbReference type="ARBA" id="ARBA00005541"/>
    </source>
</evidence>
<name>A0A0K2ZLJ0_9XANT</name>
<sequence>MSAPSWKRQCAIQRSLSEQQNPAALSSAIDDATNGIMRCNAELMRQTSVNTARANQGAVIDMDTLRQVHEQLSATAEEVREIHRDGMQQRRAAEVELARLRDELQQRLAAPTPAG</sequence>
<evidence type="ECO:0000256" key="2">
    <source>
        <dbReference type="SAM" id="Coils"/>
    </source>
</evidence>
<evidence type="ECO:0008006" key="6">
    <source>
        <dbReference type="Google" id="ProtNLM"/>
    </source>
</evidence>
<dbReference type="AlphaFoldDB" id="A0A0K2ZLJ0"/>
<feature type="coiled-coil region" evidence="2">
    <location>
        <begin position="62"/>
        <end position="110"/>
    </location>
</feature>
<feature type="compositionally biased region" description="Polar residues" evidence="3">
    <location>
        <begin position="12"/>
        <end position="23"/>
    </location>
</feature>
<accession>A0A0K2ZLJ0</accession>
<proteinExistence type="inferred from homology"/>
<gene>
    <name evidence="4" type="ORF">XTALMG727_1469</name>
</gene>
<dbReference type="PANTHER" id="PTHR38432">
    <property type="entry name" value="TELA-LIKE PROTEIN SAOUHSC_01408"/>
    <property type="match status" value="1"/>
</dbReference>
<organism evidence="4 5">
    <name type="scientific">Xanthomonas graminis pv. arrhenatheri LMG 727</name>
    <dbReference type="NCBI Taxonomy" id="1195923"/>
    <lineage>
        <taxon>Bacteria</taxon>
        <taxon>Pseudomonadati</taxon>
        <taxon>Pseudomonadota</taxon>
        <taxon>Gammaproteobacteria</taxon>
        <taxon>Lysobacterales</taxon>
        <taxon>Lysobacteraceae</taxon>
        <taxon>Xanthomonas</taxon>
        <taxon>Xanthomonas translucens group</taxon>
        <taxon>Xanthomonas graminis</taxon>
    </lineage>
</organism>
<evidence type="ECO:0000313" key="4">
    <source>
        <dbReference type="EMBL" id="CTP85832.1"/>
    </source>
</evidence>
<dbReference type="Proteomes" id="UP000046187">
    <property type="component" value="Unassembled WGS sequence"/>
</dbReference>